<dbReference type="EMBL" id="BLAH01000026">
    <property type="protein sequence ID" value="GES35668.1"/>
    <property type="molecule type" value="Genomic_DNA"/>
</dbReference>
<dbReference type="Proteomes" id="UP000325466">
    <property type="component" value="Unassembled WGS sequence"/>
</dbReference>
<keyword evidence="3" id="KW-1185">Reference proteome</keyword>
<reference evidence="1" key="2">
    <citation type="submission" date="2019-10" db="EMBL/GenBank/DDBJ databases">
        <title>Draft genome sequence of Rhodococcus aetherivorans JCM 14343.</title>
        <authorList>
            <person name="Inoue D."/>
            <person name="Nakazawa M."/>
            <person name="Yamamoto N."/>
            <person name="Sei K."/>
            <person name="Ike M."/>
        </authorList>
    </citation>
    <scope>NUCLEOTIDE SEQUENCE</scope>
    <source>
        <strain evidence="1">JCM 14343</strain>
    </source>
</reference>
<evidence type="ECO:0000313" key="4">
    <source>
        <dbReference type="Proteomes" id="UP001163947"/>
    </source>
</evidence>
<dbReference type="EMBL" id="CP106982">
    <property type="protein sequence ID" value="UYF93705.1"/>
    <property type="molecule type" value="Genomic_DNA"/>
</dbReference>
<dbReference type="AlphaFoldDB" id="N1MA02"/>
<evidence type="ECO:0000313" key="1">
    <source>
        <dbReference type="EMBL" id="GES35668.1"/>
    </source>
</evidence>
<evidence type="ECO:0000313" key="2">
    <source>
        <dbReference type="EMBL" id="UYF93705.1"/>
    </source>
</evidence>
<sequence length="40" mass="4469">MGQLEEHRVRHVYRVSATAPVLDSLEQLAAPRRGDVSPAR</sequence>
<evidence type="ECO:0000313" key="3">
    <source>
        <dbReference type="Proteomes" id="UP000325466"/>
    </source>
</evidence>
<dbReference type="Proteomes" id="UP001163947">
    <property type="component" value="Chromosome"/>
</dbReference>
<name>N1MA02_9NOCA</name>
<accession>A0A5M3Y650</accession>
<dbReference type="RefSeq" id="WP_006937749.1">
    <property type="nucleotide sequence ID" value="NZ_BAAAYP010000041.1"/>
</dbReference>
<reference evidence="2" key="3">
    <citation type="submission" date="2022-09" db="EMBL/GenBank/DDBJ databases">
        <title>The genome sequence of Rhodococcus aetherivorans N1.</title>
        <authorList>
            <person name="Jiang W."/>
        </authorList>
    </citation>
    <scope>NUCLEOTIDE SEQUENCE</scope>
    <source>
        <strain evidence="2">N1</strain>
    </source>
</reference>
<gene>
    <name evidence="2" type="ORF">OCS65_25265</name>
    <name evidence="1" type="ORF">RAJCM14343_0917</name>
</gene>
<organism evidence="2 4">
    <name type="scientific">Rhodococcus aetherivorans</name>
    <dbReference type="NCBI Taxonomy" id="191292"/>
    <lineage>
        <taxon>Bacteria</taxon>
        <taxon>Bacillati</taxon>
        <taxon>Actinomycetota</taxon>
        <taxon>Actinomycetes</taxon>
        <taxon>Mycobacteriales</taxon>
        <taxon>Nocardiaceae</taxon>
        <taxon>Rhodococcus</taxon>
    </lineage>
</organism>
<dbReference type="GeneID" id="83623799"/>
<reference evidence="1 3" key="1">
    <citation type="journal article" date="2018" name="Biodegradation">
        <title>1,4-Dioxane degradation characteristics of Rhodococcus aetherivorans JCM 14343.</title>
        <authorList>
            <person name="Inoue D."/>
            <person name="Tsunoda T."/>
            <person name="Yamamoto N."/>
            <person name="Ike M."/>
            <person name="Sei K."/>
        </authorList>
    </citation>
    <scope>NUCLEOTIDE SEQUENCE [LARGE SCALE GENOMIC DNA]</scope>
    <source>
        <strain evidence="1 3">JCM 14343</strain>
    </source>
</reference>
<protein>
    <submittedName>
        <fullName evidence="2">Uncharacterized protein</fullName>
    </submittedName>
</protein>
<accession>N1MA02</accession>
<proteinExistence type="predicted"/>